<dbReference type="InterPro" id="IPR036513">
    <property type="entry name" value="STAS_dom_sf"/>
</dbReference>
<dbReference type="Pfam" id="PF01740">
    <property type="entry name" value="STAS"/>
    <property type="match status" value="1"/>
</dbReference>
<evidence type="ECO:0000256" key="1">
    <source>
        <dbReference type="ARBA" id="ARBA00022553"/>
    </source>
</evidence>
<dbReference type="InterPro" id="IPR013656">
    <property type="entry name" value="PAS_4"/>
</dbReference>
<proteinExistence type="predicted"/>
<dbReference type="RefSeq" id="WP_052375077.1">
    <property type="nucleotide sequence ID" value="NZ_ASRX01000018.1"/>
</dbReference>
<evidence type="ECO:0000259" key="3">
    <source>
        <dbReference type="PROSITE" id="PS50801"/>
    </source>
</evidence>
<feature type="domain" description="STAS" evidence="3">
    <location>
        <begin position="308"/>
        <end position="419"/>
    </location>
</feature>
<dbReference type="InterPro" id="IPR051932">
    <property type="entry name" value="Bact_StressResp_Reg"/>
</dbReference>
<dbReference type="CDD" id="cd07041">
    <property type="entry name" value="STAS_RsbR_RsbS_like"/>
    <property type="match status" value="1"/>
</dbReference>
<dbReference type="EMBL" id="ASRX01000018">
    <property type="protein sequence ID" value="EYF06100.1"/>
    <property type="molecule type" value="Genomic_DNA"/>
</dbReference>
<dbReference type="InterPro" id="IPR002645">
    <property type="entry name" value="STAS_dom"/>
</dbReference>
<dbReference type="PROSITE" id="PS50801">
    <property type="entry name" value="STAS"/>
    <property type="match status" value="1"/>
</dbReference>
<dbReference type="InterPro" id="IPR035965">
    <property type="entry name" value="PAS-like_dom_sf"/>
</dbReference>
<dbReference type="Pfam" id="PF08448">
    <property type="entry name" value="PAS_4"/>
    <property type="match status" value="2"/>
</dbReference>
<dbReference type="SMART" id="SM00091">
    <property type="entry name" value="PAS"/>
    <property type="match status" value="1"/>
</dbReference>
<dbReference type="Proteomes" id="UP000019678">
    <property type="component" value="Unassembled WGS sequence"/>
</dbReference>
<name>A0A017TBB2_9BACT</name>
<accession>A0A017TBB2</accession>
<evidence type="ECO:0000313" key="5">
    <source>
        <dbReference type="Proteomes" id="UP000019678"/>
    </source>
</evidence>
<keyword evidence="2" id="KW-0175">Coiled coil</keyword>
<dbReference type="SUPFAM" id="SSF55785">
    <property type="entry name" value="PYP-like sensor domain (PAS domain)"/>
    <property type="match status" value="1"/>
</dbReference>
<dbReference type="Gene3D" id="3.30.450.20">
    <property type="entry name" value="PAS domain"/>
    <property type="match status" value="2"/>
</dbReference>
<evidence type="ECO:0000313" key="4">
    <source>
        <dbReference type="EMBL" id="EYF06100.1"/>
    </source>
</evidence>
<dbReference type="STRING" id="1192034.CAP_2290"/>
<keyword evidence="1" id="KW-0597">Phosphoprotein</keyword>
<dbReference type="AlphaFoldDB" id="A0A017TBB2"/>
<organism evidence="4 5">
    <name type="scientific">Chondromyces apiculatus DSM 436</name>
    <dbReference type="NCBI Taxonomy" id="1192034"/>
    <lineage>
        <taxon>Bacteria</taxon>
        <taxon>Pseudomonadati</taxon>
        <taxon>Myxococcota</taxon>
        <taxon>Polyangia</taxon>
        <taxon>Polyangiales</taxon>
        <taxon>Polyangiaceae</taxon>
        <taxon>Chondromyces</taxon>
    </lineage>
</organism>
<sequence length="435" mass="47117">MVTLADEGYDENAWLRARLAALEDALETTSRERDNLRGAMLQMPAMITLIRSEDQAFTLANKPWMDSAIGNSGREVLGIPIRQVFPELVGQGIFEMLDSVCKEGKAFGGDALPVDLVRTDNGELDRRYYAFHYLPHRGPDDEVLGVITHAADVTAEFIAREQVQKLNTKLGTFLALAENAPDGISVTVDGKIMYANASFRSMLGEGEACVGRPHAELVAEESRAVLQEAEATATPDEPWRGMLTYRRSDDSTFIGQASTFAIHEETGGIRAVGTILRDLTEQHRSEEERDALREQVLAAHQRVIRELSTPLIPLAEGLVVMPLLGTIDSSRAKQIMETLLEGIATQRARTAILDVTGIKYVDTAVANALIKTAQAASLLGTEVVLTGIGPHVARILVELGVDLGTLKTRGTLQNAVACALKKPTQGAATPALKGR</sequence>
<dbReference type="PANTHER" id="PTHR33745">
    <property type="entry name" value="RSBT ANTAGONIST PROTEIN RSBS-RELATED"/>
    <property type="match status" value="1"/>
</dbReference>
<dbReference type="eggNOG" id="COG4251">
    <property type="taxonomic scope" value="Bacteria"/>
</dbReference>
<dbReference type="CDD" id="cd00130">
    <property type="entry name" value="PAS"/>
    <property type="match status" value="1"/>
</dbReference>
<feature type="coiled-coil region" evidence="2">
    <location>
        <begin position="12"/>
        <end position="39"/>
    </location>
</feature>
<reference evidence="4 5" key="1">
    <citation type="submission" date="2013-05" db="EMBL/GenBank/DDBJ databases">
        <title>Genome assembly of Chondromyces apiculatus DSM 436.</title>
        <authorList>
            <person name="Sharma G."/>
            <person name="Khatri I."/>
            <person name="Kaur C."/>
            <person name="Mayilraj S."/>
            <person name="Subramanian S."/>
        </authorList>
    </citation>
    <scope>NUCLEOTIDE SEQUENCE [LARGE SCALE GENOMIC DNA]</scope>
    <source>
        <strain evidence="4 5">DSM 436</strain>
    </source>
</reference>
<keyword evidence="5" id="KW-1185">Reference proteome</keyword>
<evidence type="ECO:0000256" key="2">
    <source>
        <dbReference type="SAM" id="Coils"/>
    </source>
</evidence>
<dbReference type="eggNOG" id="COG1366">
    <property type="taxonomic scope" value="Bacteria"/>
</dbReference>
<gene>
    <name evidence="4" type="ORF">CAP_2290</name>
</gene>
<dbReference type="SUPFAM" id="SSF52091">
    <property type="entry name" value="SpoIIaa-like"/>
    <property type="match status" value="1"/>
</dbReference>
<dbReference type="PANTHER" id="PTHR33745:SF3">
    <property type="entry name" value="RSBT CO-ANTAGONIST PROTEIN RSBRC"/>
    <property type="match status" value="1"/>
</dbReference>
<dbReference type="InterPro" id="IPR000014">
    <property type="entry name" value="PAS"/>
</dbReference>
<comment type="caution">
    <text evidence="4">The sequence shown here is derived from an EMBL/GenBank/DDBJ whole genome shotgun (WGS) entry which is preliminary data.</text>
</comment>
<dbReference type="NCBIfam" id="TIGR00229">
    <property type="entry name" value="sensory_box"/>
    <property type="match status" value="1"/>
</dbReference>
<protein>
    <submittedName>
        <fullName evidence="4">Putative PAS/PAC sensor protein</fullName>
    </submittedName>
</protein>
<dbReference type="Gene3D" id="3.30.750.24">
    <property type="entry name" value="STAS domain"/>
    <property type="match status" value="1"/>
</dbReference>
<dbReference type="OrthoDB" id="9800154at2"/>